<dbReference type="Proteomes" id="UP000005561">
    <property type="component" value="Unassembled WGS sequence"/>
</dbReference>
<accession>C6LLJ7</accession>
<dbReference type="EMBL" id="ACCL02000030">
    <property type="protein sequence ID" value="EET58537.1"/>
    <property type="molecule type" value="Genomic_DNA"/>
</dbReference>
<protein>
    <submittedName>
        <fullName evidence="1">Uncharacterized protein</fullName>
    </submittedName>
</protein>
<evidence type="ECO:0000313" key="2">
    <source>
        <dbReference type="Proteomes" id="UP000005561"/>
    </source>
</evidence>
<keyword evidence="2" id="KW-1185">Reference proteome</keyword>
<gene>
    <name evidence="1" type="ORF">BRYFOR_09545</name>
</gene>
<comment type="caution">
    <text evidence="1">The sequence shown here is derived from an EMBL/GenBank/DDBJ whole genome shotgun (WGS) entry which is preliminary data.</text>
</comment>
<proteinExistence type="predicted"/>
<evidence type="ECO:0000313" key="1">
    <source>
        <dbReference type="EMBL" id="EET58537.1"/>
    </source>
</evidence>
<organism evidence="1 2">
    <name type="scientific">Marvinbryantia formatexigens DSM 14469</name>
    <dbReference type="NCBI Taxonomy" id="478749"/>
    <lineage>
        <taxon>Bacteria</taxon>
        <taxon>Bacillati</taxon>
        <taxon>Bacillota</taxon>
        <taxon>Clostridia</taxon>
        <taxon>Lachnospirales</taxon>
        <taxon>Lachnospiraceae</taxon>
        <taxon>Marvinbryantia</taxon>
    </lineage>
</organism>
<reference evidence="1" key="1">
    <citation type="submission" date="2009-07" db="EMBL/GenBank/DDBJ databases">
        <authorList>
            <person name="Weinstock G."/>
            <person name="Sodergren E."/>
            <person name="Clifton S."/>
            <person name="Fulton L."/>
            <person name="Fulton B."/>
            <person name="Courtney L."/>
            <person name="Fronick C."/>
            <person name="Harrison M."/>
            <person name="Strong C."/>
            <person name="Farmer C."/>
            <person name="Delahaunty K."/>
            <person name="Markovic C."/>
            <person name="Hall O."/>
            <person name="Minx P."/>
            <person name="Tomlinson C."/>
            <person name="Mitreva M."/>
            <person name="Nelson J."/>
            <person name="Hou S."/>
            <person name="Wollam A."/>
            <person name="Pepin K.H."/>
            <person name="Johnson M."/>
            <person name="Bhonagiri V."/>
            <person name="Nash W.E."/>
            <person name="Warren W."/>
            <person name="Chinwalla A."/>
            <person name="Mardis E.R."/>
            <person name="Wilson R.K."/>
        </authorList>
    </citation>
    <scope>NUCLEOTIDE SEQUENCE [LARGE SCALE GENOMIC DNA]</scope>
    <source>
        <strain evidence="1">DSM 14469</strain>
    </source>
</reference>
<name>C6LLJ7_9FIRM</name>
<sequence length="43" mass="5119">MLCHRIFRNGKAENIEQQRTKKCGYSLLLPDRPCKILTMHEDM</sequence>
<dbReference type="AlphaFoldDB" id="C6LLJ7"/>